<protein>
    <submittedName>
        <fullName evidence="2">Uncharacterized protein</fullName>
    </submittedName>
</protein>
<dbReference type="OrthoDB" id="2847449at2759"/>
<reference evidence="2 3" key="1">
    <citation type="submission" date="2015-08" db="EMBL/GenBank/DDBJ databases">
        <title>Next Generation Sequencing and Analysis of the Genome of Puccinia sorghi L Schw, the Causal Agent of Maize Common Rust.</title>
        <authorList>
            <person name="Rochi L."/>
            <person name="Burguener G."/>
            <person name="Darino M."/>
            <person name="Turjanski A."/>
            <person name="Kreff E."/>
            <person name="Dieguez M.J."/>
            <person name="Sacco F."/>
        </authorList>
    </citation>
    <scope>NUCLEOTIDE SEQUENCE [LARGE SCALE GENOMIC DNA]</scope>
    <source>
        <strain evidence="2 3">RO10H11247</strain>
    </source>
</reference>
<sequence length="253" mass="28411">MSDKQSNDKSKLESNQTIKPLMTTEPSGTMENLNLIYLKLAIDGVPVLTQDNYSMWHTHILNYFNMLRIKDVFIKGEGKLSEDQEHSVRTILTVKLDAAVHVNVINHSNNNDAVLIWKAIVDYFASQHAANRARVWNNFSYLSFNNSDVNGFITNVKSSIEQLHEVGINIDTPEFNGISTAITHSGAAITPELALQTLAVTNRSLFLPMLPRNASQMLITHWPITQNINVGSYILIFNLLLSHPNLRMDPPST</sequence>
<dbReference type="Proteomes" id="UP000037035">
    <property type="component" value="Unassembled WGS sequence"/>
</dbReference>
<evidence type="ECO:0000313" key="3">
    <source>
        <dbReference type="Proteomes" id="UP000037035"/>
    </source>
</evidence>
<accession>A0A0L6UAY8</accession>
<keyword evidence="3" id="KW-1185">Reference proteome</keyword>
<name>A0A0L6UAY8_9BASI</name>
<dbReference type="VEuPathDB" id="FungiDB:VP01_7871g1"/>
<comment type="caution">
    <text evidence="2">The sequence shown here is derived from an EMBL/GenBank/DDBJ whole genome shotgun (WGS) entry which is preliminary data.</text>
</comment>
<feature type="non-terminal residue" evidence="2">
    <location>
        <position position="253"/>
    </location>
</feature>
<gene>
    <name evidence="2" type="ORF">VP01_7871g1</name>
</gene>
<feature type="compositionally biased region" description="Basic and acidic residues" evidence="1">
    <location>
        <begin position="1"/>
        <end position="12"/>
    </location>
</feature>
<evidence type="ECO:0000313" key="2">
    <source>
        <dbReference type="EMBL" id="KNZ45714.1"/>
    </source>
</evidence>
<dbReference type="EMBL" id="LAVV01013351">
    <property type="protein sequence ID" value="KNZ45714.1"/>
    <property type="molecule type" value="Genomic_DNA"/>
</dbReference>
<proteinExistence type="predicted"/>
<feature type="region of interest" description="Disordered" evidence="1">
    <location>
        <begin position="1"/>
        <end position="24"/>
    </location>
</feature>
<evidence type="ECO:0000256" key="1">
    <source>
        <dbReference type="SAM" id="MobiDB-lite"/>
    </source>
</evidence>
<feature type="compositionally biased region" description="Polar residues" evidence="1">
    <location>
        <begin position="13"/>
        <end position="24"/>
    </location>
</feature>
<dbReference type="AlphaFoldDB" id="A0A0L6UAY8"/>
<organism evidence="2 3">
    <name type="scientific">Puccinia sorghi</name>
    <dbReference type="NCBI Taxonomy" id="27349"/>
    <lineage>
        <taxon>Eukaryota</taxon>
        <taxon>Fungi</taxon>
        <taxon>Dikarya</taxon>
        <taxon>Basidiomycota</taxon>
        <taxon>Pucciniomycotina</taxon>
        <taxon>Pucciniomycetes</taxon>
        <taxon>Pucciniales</taxon>
        <taxon>Pucciniaceae</taxon>
        <taxon>Puccinia</taxon>
    </lineage>
</organism>